<dbReference type="CDD" id="cd00161">
    <property type="entry name" value="beta-trefoil_Ricin-like"/>
    <property type="match status" value="1"/>
</dbReference>
<comment type="caution">
    <text evidence="2">The sequence shown here is derived from an EMBL/GenBank/DDBJ whole genome shotgun (WGS) entry which is preliminary data.</text>
</comment>
<evidence type="ECO:0000313" key="3">
    <source>
        <dbReference type="Proteomes" id="UP001140091"/>
    </source>
</evidence>
<proteinExistence type="predicted"/>
<protein>
    <submittedName>
        <fullName evidence="2">Uncharacterized protein</fullName>
    </submittedName>
</protein>
<sequence length="181" mass="19852">MTPSNLAGSATSGFPGPGFTNEETVEGIGPRVPGGAESDSDNEDDGGQSKVIPDGHYHIRNVGSGKCLNVATTTYFRSEPSHAPSRFLVRVGESNEVQIIPHSYVGLQSLVWRDSKIVVEDVQESAWQLIKDVEEERRFQLRPVGVEADHVLKAVGSEIELVGVELLEEGPYRKWDFVTIY</sequence>
<dbReference type="EMBL" id="JANBPK010001114">
    <property type="protein sequence ID" value="KAJ2925808.1"/>
    <property type="molecule type" value="Genomic_DNA"/>
</dbReference>
<dbReference type="Proteomes" id="UP001140091">
    <property type="component" value="Unassembled WGS sequence"/>
</dbReference>
<name>A0A9W8ME56_9AGAR</name>
<feature type="region of interest" description="Disordered" evidence="1">
    <location>
        <begin position="1"/>
        <end position="55"/>
    </location>
</feature>
<organism evidence="2 3">
    <name type="scientific">Candolleomyces eurysporus</name>
    <dbReference type="NCBI Taxonomy" id="2828524"/>
    <lineage>
        <taxon>Eukaryota</taxon>
        <taxon>Fungi</taxon>
        <taxon>Dikarya</taxon>
        <taxon>Basidiomycota</taxon>
        <taxon>Agaricomycotina</taxon>
        <taxon>Agaricomycetes</taxon>
        <taxon>Agaricomycetidae</taxon>
        <taxon>Agaricales</taxon>
        <taxon>Agaricineae</taxon>
        <taxon>Psathyrellaceae</taxon>
        <taxon>Candolleomyces</taxon>
    </lineage>
</organism>
<reference evidence="2" key="1">
    <citation type="submission" date="2022-06" db="EMBL/GenBank/DDBJ databases">
        <title>Genome Sequence of Candolleomyces eurysporus.</title>
        <authorList>
            <person name="Buettner E."/>
        </authorList>
    </citation>
    <scope>NUCLEOTIDE SEQUENCE</scope>
    <source>
        <strain evidence="2">VTCC 930004</strain>
    </source>
</reference>
<keyword evidence="3" id="KW-1185">Reference proteome</keyword>
<evidence type="ECO:0000313" key="2">
    <source>
        <dbReference type="EMBL" id="KAJ2925808.1"/>
    </source>
</evidence>
<feature type="compositionally biased region" description="Polar residues" evidence="1">
    <location>
        <begin position="1"/>
        <end position="12"/>
    </location>
</feature>
<accession>A0A9W8ME56</accession>
<gene>
    <name evidence="2" type="ORF">H1R20_g11285</name>
</gene>
<feature type="non-terminal residue" evidence="2">
    <location>
        <position position="1"/>
    </location>
</feature>
<evidence type="ECO:0000256" key="1">
    <source>
        <dbReference type="SAM" id="MobiDB-lite"/>
    </source>
</evidence>
<dbReference type="AlphaFoldDB" id="A0A9W8ME56"/>